<dbReference type="Proteomes" id="UP001154282">
    <property type="component" value="Unassembled WGS sequence"/>
</dbReference>
<dbReference type="GO" id="GO:0005506">
    <property type="term" value="F:iron ion binding"/>
    <property type="evidence" value="ECO:0007669"/>
    <property type="project" value="InterPro"/>
</dbReference>
<dbReference type="PRINTS" id="PR00463">
    <property type="entry name" value="EP450I"/>
</dbReference>
<evidence type="ECO:0000256" key="7">
    <source>
        <dbReference type="ARBA" id="ARBA00023033"/>
    </source>
</evidence>
<keyword evidence="7 9" id="KW-0503">Monooxygenase</keyword>
<gene>
    <name evidence="11" type="ORF">LITE_LOCUS30625</name>
</gene>
<keyword evidence="6 8" id="KW-0408">Iron</keyword>
<dbReference type="Gene3D" id="1.10.630.10">
    <property type="entry name" value="Cytochrome P450"/>
    <property type="match status" value="1"/>
</dbReference>
<proteinExistence type="inferred from homology"/>
<dbReference type="PROSITE" id="PS00086">
    <property type="entry name" value="CYTOCHROME_P450"/>
    <property type="match status" value="1"/>
</dbReference>
<dbReference type="InterPro" id="IPR017972">
    <property type="entry name" value="Cyt_P450_CS"/>
</dbReference>
<dbReference type="CDD" id="cd11072">
    <property type="entry name" value="CYP71-like"/>
    <property type="match status" value="1"/>
</dbReference>
<evidence type="ECO:0000256" key="4">
    <source>
        <dbReference type="ARBA" id="ARBA00022723"/>
    </source>
</evidence>
<dbReference type="FunFam" id="1.10.630.10:FF:000126">
    <property type="entry name" value="Predicted protein"/>
    <property type="match status" value="1"/>
</dbReference>
<keyword evidence="4 8" id="KW-0479">Metal-binding</keyword>
<comment type="caution">
    <text evidence="11">The sequence shown here is derived from an EMBL/GenBank/DDBJ whole genome shotgun (WGS) entry which is preliminary data.</text>
</comment>
<evidence type="ECO:0008006" key="13">
    <source>
        <dbReference type="Google" id="ProtNLM"/>
    </source>
</evidence>
<comment type="cofactor">
    <cofactor evidence="1 8">
        <name>heme</name>
        <dbReference type="ChEBI" id="CHEBI:30413"/>
    </cofactor>
</comment>
<dbReference type="GO" id="GO:0020037">
    <property type="term" value="F:heme binding"/>
    <property type="evidence" value="ECO:0007669"/>
    <property type="project" value="InterPro"/>
</dbReference>
<evidence type="ECO:0000256" key="2">
    <source>
        <dbReference type="ARBA" id="ARBA00010617"/>
    </source>
</evidence>
<dbReference type="InterPro" id="IPR001128">
    <property type="entry name" value="Cyt_P450"/>
</dbReference>
<organism evidence="11 12">
    <name type="scientific">Linum tenue</name>
    <dbReference type="NCBI Taxonomy" id="586396"/>
    <lineage>
        <taxon>Eukaryota</taxon>
        <taxon>Viridiplantae</taxon>
        <taxon>Streptophyta</taxon>
        <taxon>Embryophyta</taxon>
        <taxon>Tracheophyta</taxon>
        <taxon>Spermatophyta</taxon>
        <taxon>Magnoliopsida</taxon>
        <taxon>eudicotyledons</taxon>
        <taxon>Gunneridae</taxon>
        <taxon>Pentapetalae</taxon>
        <taxon>rosids</taxon>
        <taxon>fabids</taxon>
        <taxon>Malpighiales</taxon>
        <taxon>Linaceae</taxon>
        <taxon>Linum</taxon>
    </lineage>
</organism>
<protein>
    <recommendedName>
        <fullName evidence="13">Cytochrome P450</fullName>
    </recommendedName>
</protein>
<evidence type="ECO:0000256" key="8">
    <source>
        <dbReference type="PIRSR" id="PIRSR602401-1"/>
    </source>
</evidence>
<accession>A0AAV0MWY8</accession>
<evidence type="ECO:0000313" key="11">
    <source>
        <dbReference type="EMBL" id="CAI0450747.1"/>
    </source>
</evidence>
<evidence type="ECO:0000256" key="3">
    <source>
        <dbReference type="ARBA" id="ARBA00022617"/>
    </source>
</evidence>
<dbReference type="PANTHER" id="PTHR47955:SF8">
    <property type="entry name" value="CYTOCHROME P450 71D11-LIKE"/>
    <property type="match status" value="1"/>
</dbReference>
<dbReference type="SUPFAM" id="SSF48264">
    <property type="entry name" value="Cytochrome P450"/>
    <property type="match status" value="1"/>
</dbReference>
<dbReference type="InterPro" id="IPR002401">
    <property type="entry name" value="Cyt_P450_E_grp-I"/>
</dbReference>
<keyword evidence="10" id="KW-0812">Transmembrane</keyword>
<keyword evidence="5 9" id="KW-0560">Oxidoreductase</keyword>
<dbReference type="PANTHER" id="PTHR47955">
    <property type="entry name" value="CYTOCHROME P450 FAMILY 71 PROTEIN"/>
    <property type="match status" value="1"/>
</dbReference>
<dbReference type="InterPro" id="IPR036396">
    <property type="entry name" value="Cyt_P450_sf"/>
</dbReference>
<dbReference type="GO" id="GO:0004497">
    <property type="term" value="F:monooxygenase activity"/>
    <property type="evidence" value="ECO:0007669"/>
    <property type="project" value="UniProtKB-KW"/>
</dbReference>
<feature type="transmembrane region" description="Helical" evidence="10">
    <location>
        <begin position="6"/>
        <end position="28"/>
    </location>
</feature>
<keyword evidence="10" id="KW-0472">Membrane</keyword>
<dbReference type="AlphaFoldDB" id="A0AAV0MWY8"/>
<comment type="similarity">
    <text evidence="2 9">Belongs to the cytochrome P450 family.</text>
</comment>
<sequence length="500" mass="56293">MELLQILPLTFSPLLLTIAAIFLFSILVSKKKAHANKNGPNNGTTHHNLPPAPWKLPVLGHLHHFLTSAEPPHRRLRQLARAHGDVMQLDLGEISHVVVSSAEAAKEVMRTHDIKFAQRPFHPHQAKIMYGGINLIHSPYGEYWRQLRRIATLELLTAKRVDSLRRVREPEVLAMVSTIADGEAATVDLTRVLFGLSYSIISKATFGDVSEEQEEFIAIAEALVRHGGGFGLSFLFPSSGLVQRLFGVKEWLDKMHEGTDRLAESIIRQHREKRAVSRKAEDEEDLLDVLLNLQEDETTLGFNLSTEAIKAFLLDIFLAGSETPSSLTEWAMSEMIKNPEVLQKAQNEKMVIKETLRLHTPAPLVLPRECREECRVGGFDVPLKTTVVVNAWAIARDPRYWGDEAEKFCPERFSNTEVTFRGGDFEFLPFGAGRRMCPGMTFGLAAVELPLANLLYHFDWKLPHGVEPANLDMEEIFGITVRRKNHLELIPVLRNPVPTV</sequence>
<keyword evidence="10" id="KW-1133">Transmembrane helix</keyword>
<reference evidence="11" key="1">
    <citation type="submission" date="2022-08" db="EMBL/GenBank/DDBJ databases">
        <authorList>
            <person name="Gutierrez-Valencia J."/>
        </authorList>
    </citation>
    <scope>NUCLEOTIDE SEQUENCE</scope>
</reference>
<dbReference type="PRINTS" id="PR00385">
    <property type="entry name" value="P450"/>
</dbReference>
<dbReference type="GO" id="GO:0016705">
    <property type="term" value="F:oxidoreductase activity, acting on paired donors, with incorporation or reduction of molecular oxygen"/>
    <property type="evidence" value="ECO:0007669"/>
    <property type="project" value="InterPro"/>
</dbReference>
<evidence type="ECO:0000256" key="6">
    <source>
        <dbReference type="ARBA" id="ARBA00023004"/>
    </source>
</evidence>
<evidence type="ECO:0000256" key="9">
    <source>
        <dbReference type="RuleBase" id="RU000461"/>
    </source>
</evidence>
<keyword evidence="3 8" id="KW-0349">Heme</keyword>
<keyword evidence="12" id="KW-1185">Reference proteome</keyword>
<evidence type="ECO:0000256" key="10">
    <source>
        <dbReference type="SAM" id="Phobius"/>
    </source>
</evidence>
<name>A0AAV0MWY8_9ROSI</name>
<evidence type="ECO:0000313" key="12">
    <source>
        <dbReference type="Proteomes" id="UP001154282"/>
    </source>
</evidence>
<dbReference type="Pfam" id="PF00067">
    <property type="entry name" value="p450"/>
    <property type="match status" value="1"/>
</dbReference>
<evidence type="ECO:0000256" key="5">
    <source>
        <dbReference type="ARBA" id="ARBA00023002"/>
    </source>
</evidence>
<feature type="binding site" description="axial binding residue" evidence="8">
    <location>
        <position position="437"/>
    </location>
    <ligand>
        <name>heme</name>
        <dbReference type="ChEBI" id="CHEBI:30413"/>
    </ligand>
    <ligandPart>
        <name>Fe</name>
        <dbReference type="ChEBI" id="CHEBI:18248"/>
    </ligandPart>
</feature>
<dbReference type="EMBL" id="CAMGYJ010000007">
    <property type="protein sequence ID" value="CAI0450747.1"/>
    <property type="molecule type" value="Genomic_DNA"/>
</dbReference>
<evidence type="ECO:0000256" key="1">
    <source>
        <dbReference type="ARBA" id="ARBA00001971"/>
    </source>
</evidence>